<feature type="compositionally biased region" description="Basic and acidic residues" evidence="1">
    <location>
        <begin position="419"/>
        <end position="435"/>
    </location>
</feature>
<feature type="compositionally biased region" description="Polar residues" evidence="1">
    <location>
        <begin position="121"/>
        <end position="134"/>
    </location>
</feature>
<protein>
    <submittedName>
        <fullName evidence="2">Uncharacterized protein</fullName>
    </submittedName>
</protein>
<feature type="region of interest" description="Disordered" evidence="1">
    <location>
        <begin position="305"/>
        <end position="532"/>
    </location>
</feature>
<feature type="compositionally biased region" description="Polar residues" evidence="1">
    <location>
        <begin position="194"/>
        <end position="203"/>
    </location>
</feature>
<dbReference type="Proteomes" id="UP000298030">
    <property type="component" value="Unassembled WGS sequence"/>
</dbReference>
<evidence type="ECO:0000313" key="2">
    <source>
        <dbReference type="EMBL" id="TEB29962.1"/>
    </source>
</evidence>
<dbReference type="EMBL" id="QPFP01000025">
    <property type="protein sequence ID" value="TEB29962.1"/>
    <property type="molecule type" value="Genomic_DNA"/>
</dbReference>
<dbReference type="AlphaFoldDB" id="A0A4Y7T8N0"/>
<feature type="compositionally biased region" description="Polar residues" evidence="1">
    <location>
        <begin position="1"/>
        <end position="13"/>
    </location>
</feature>
<reference evidence="2 3" key="1">
    <citation type="journal article" date="2019" name="Nat. Ecol. Evol.">
        <title>Megaphylogeny resolves global patterns of mushroom evolution.</title>
        <authorList>
            <person name="Varga T."/>
            <person name="Krizsan K."/>
            <person name="Foldi C."/>
            <person name="Dima B."/>
            <person name="Sanchez-Garcia M."/>
            <person name="Sanchez-Ramirez S."/>
            <person name="Szollosi G.J."/>
            <person name="Szarkandi J.G."/>
            <person name="Papp V."/>
            <person name="Albert L."/>
            <person name="Andreopoulos W."/>
            <person name="Angelini C."/>
            <person name="Antonin V."/>
            <person name="Barry K.W."/>
            <person name="Bougher N.L."/>
            <person name="Buchanan P."/>
            <person name="Buyck B."/>
            <person name="Bense V."/>
            <person name="Catcheside P."/>
            <person name="Chovatia M."/>
            <person name="Cooper J."/>
            <person name="Damon W."/>
            <person name="Desjardin D."/>
            <person name="Finy P."/>
            <person name="Geml J."/>
            <person name="Haridas S."/>
            <person name="Hughes K."/>
            <person name="Justo A."/>
            <person name="Karasinski D."/>
            <person name="Kautmanova I."/>
            <person name="Kiss B."/>
            <person name="Kocsube S."/>
            <person name="Kotiranta H."/>
            <person name="LaButti K.M."/>
            <person name="Lechner B.E."/>
            <person name="Liimatainen K."/>
            <person name="Lipzen A."/>
            <person name="Lukacs Z."/>
            <person name="Mihaltcheva S."/>
            <person name="Morgado L.N."/>
            <person name="Niskanen T."/>
            <person name="Noordeloos M.E."/>
            <person name="Ohm R.A."/>
            <person name="Ortiz-Santana B."/>
            <person name="Ovrebo C."/>
            <person name="Racz N."/>
            <person name="Riley R."/>
            <person name="Savchenko A."/>
            <person name="Shiryaev A."/>
            <person name="Soop K."/>
            <person name="Spirin V."/>
            <person name="Szebenyi C."/>
            <person name="Tomsovsky M."/>
            <person name="Tulloss R.E."/>
            <person name="Uehling J."/>
            <person name="Grigoriev I.V."/>
            <person name="Vagvolgyi C."/>
            <person name="Papp T."/>
            <person name="Martin F.M."/>
            <person name="Miettinen O."/>
            <person name="Hibbett D.S."/>
            <person name="Nagy L.G."/>
        </authorList>
    </citation>
    <scope>NUCLEOTIDE SEQUENCE [LARGE SCALE GENOMIC DNA]</scope>
    <source>
        <strain evidence="2 3">FP101781</strain>
    </source>
</reference>
<feature type="compositionally biased region" description="Low complexity" evidence="1">
    <location>
        <begin position="238"/>
        <end position="248"/>
    </location>
</feature>
<feature type="compositionally biased region" description="Basic residues" evidence="1">
    <location>
        <begin position="487"/>
        <end position="499"/>
    </location>
</feature>
<accession>A0A4Y7T8N0</accession>
<feature type="compositionally biased region" description="Basic and acidic residues" evidence="1">
    <location>
        <begin position="76"/>
        <end position="89"/>
    </location>
</feature>
<feature type="compositionally biased region" description="Basic and acidic residues" evidence="1">
    <location>
        <begin position="56"/>
        <end position="67"/>
    </location>
</feature>
<dbReference type="OrthoDB" id="2536714at2759"/>
<feature type="compositionally biased region" description="Low complexity" evidence="1">
    <location>
        <begin position="325"/>
        <end position="343"/>
    </location>
</feature>
<sequence length="583" mass="64556">MSQLVCQQYQDSDGGQRIDVVAGHVSPTRTQSTEDTGTSPSSISSPGPCTPPVNERTSRSRTRDDRRPLHRRGKSKCLETLEDLLREAGYEQTRISTPEDEEMKGGERSGMGAVVEFLSQFLPTSNSTSPETEQSTYYSRPTSPPQTSSSYATSEDTTPRQAAYNVHSRLQQLQQEHDMGTPLPDRHLRDSHRSTQSSDSQMTVRPALAQPRPSRAGDYLRSMTSRASLMAPPPRPSSTPARSRAPFSMRRRRKTAVDDDDDPSILFSQRGNGEAEDEVTYYQERRQPPLPPSWLETVTKAVLFGGHIGGPTSDGVPPSKTQPPSLRQSRSTLSQTSSSQHSSKQPTIRRGLTDQTNSPMLAPPSLFAMLERGRAGRSESQVTRTRVVCRSAPGSRATSLSRRGSEKGRGRMQRRKKKGDFDDRLPSLARHHTEDDAWNNGRGVPSTANDVKNMYLAGGTSSELHAAPSSDEEDDHEGELDLARMLLHPKRQNSIRSLRKHLDAVESGSAYGSRRSKPPKKSPLHDDDDWLYEQEDLGSGYVRRRGVADEEDDGDAQAFAKFLGTLDNGGRDRPVLPAWGTRR</sequence>
<evidence type="ECO:0000313" key="3">
    <source>
        <dbReference type="Proteomes" id="UP000298030"/>
    </source>
</evidence>
<feature type="region of interest" description="Disordered" evidence="1">
    <location>
        <begin position="1"/>
        <end position="293"/>
    </location>
</feature>
<name>A0A4Y7T8N0_COPMI</name>
<feature type="compositionally biased region" description="Acidic residues" evidence="1">
    <location>
        <begin position="470"/>
        <end position="480"/>
    </location>
</feature>
<keyword evidence="3" id="KW-1185">Reference proteome</keyword>
<gene>
    <name evidence="2" type="ORF">FA13DRAFT_603999</name>
</gene>
<feature type="compositionally biased region" description="Basic and acidic residues" evidence="1">
    <location>
        <begin position="175"/>
        <end position="193"/>
    </location>
</feature>
<proteinExistence type="predicted"/>
<evidence type="ECO:0000256" key="1">
    <source>
        <dbReference type="SAM" id="MobiDB-lite"/>
    </source>
</evidence>
<organism evidence="2 3">
    <name type="scientific">Coprinellus micaceus</name>
    <name type="common">Glistening ink-cap mushroom</name>
    <name type="synonym">Coprinus micaceus</name>
    <dbReference type="NCBI Taxonomy" id="71717"/>
    <lineage>
        <taxon>Eukaryota</taxon>
        <taxon>Fungi</taxon>
        <taxon>Dikarya</taxon>
        <taxon>Basidiomycota</taxon>
        <taxon>Agaricomycotina</taxon>
        <taxon>Agaricomycetes</taxon>
        <taxon>Agaricomycetidae</taxon>
        <taxon>Agaricales</taxon>
        <taxon>Agaricineae</taxon>
        <taxon>Psathyrellaceae</taxon>
        <taxon>Coprinellus</taxon>
    </lineage>
</organism>
<comment type="caution">
    <text evidence="2">The sequence shown here is derived from an EMBL/GenBank/DDBJ whole genome shotgun (WGS) entry which is preliminary data.</text>
</comment>
<feature type="compositionally biased region" description="Low complexity" evidence="1">
    <location>
        <begin position="135"/>
        <end position="154"/>
    </location>
</feature>
<feature type="compositionally biased region" description="Low complexity" evidence="1">
    <location>
        <begin position="36"/>
        <end position="47"/>
    </location>
</feature>